<evidence type="ECO:0000313" key="3">
    <source>
        <dbReference type="Proteomes" id="UP000199208"/>
    </source>
</evidence>
<dbReference type="Proteomes" id="UP000199208">
    <property type="component" value="Unassembled WGS sequence"/>
</dbReference>
<feature type="domain" description="Ubiquitin Mut7-C" evidence="1">
    <location>
        <begin position="16"/>
        <end position="72"/>
    </location>
</feature>
<proteinExistence type="predicted"/>
<dbReference type="InterPro" id="IPR027798">
    <property type="entry name" value="Ub_Mut7C"/>
</dbReference>
<evidence type="ECO:0000313" key="2">
    <source>
        <dbReference type="EMBL" id="SCZ79636.1"/>
    </source>
</evidence>
<reference evidence="2 3" key="1">
    <citation type="submission" date="2016-10" db="EMBL/GenBank/DDBJ databases">
        <authorList>
            <person name="de Groot N.N."/>
        </authorList>
    </citation>
    <scope>NUCLEOTIDE SEQUENCE [LARGE SCALE GENOMIC DNA]</scope>
    <source>
        <strain evidence="2 3">DSM 2784</strain>
    </source>
</reference>
<dbReference type="Pfam" id="PF14451">
    <property type="entry name" value="Ub-Mut7C"/>
    <property type="match status" value="1"/>
</dbReference>
<dbReference type="AlphaFoldDB" id="A0A1G5S054"/>
<dbReference type="STRING" id="1120920.SAMN03080599_01856"/>
<dbReference type="Gene3D" id="3.10.20.30">
    <property type="match status" value="1"/>
</dbReference>
<organism evidence="2 3">
    <name type="scientific">Acidaminobacter hydrogenoformans DSM 2784</name>
    <dbReference type="NCBI Taxonomy" id="1120920"/>
    <lineage>
        <taxon>Bacteria</taxon>
        <taxon>Bacillati</taxon>
        <taxon>Bacillota</taxon>
        <taxon>Clostridia</taxon>
        <taxon>Peptostreptococcales</taxon>
        <taxon>Acidaminobacteraceae</taxon>
        <taxon>Acidaminobacter</taxon>
    </lineage>
</organism>
<dbReference type="SUPFAM" id="SSF54285">
    <property type="entry name" value="MoaD/ThiS"/>
    <property type="match status" value="1"/>
</dbReference>
<protein>
    <submittedName>
        <fullName evidence="2">Mut7-C ubiquitin</fullName>
    </submittedName>
</protein>
<evidence type="ECO:0000259" key="1">
    <source>
        <dbReference type="Pfam" id="PF14451"/>
    </source>
</evidence>
<dbReference type="RefSeq" id="WP_092590789.1">
    <property type="nucleotide sequence ID" value="NZ_FMWL01000008.1"/>
</dbReference>
<name>A0A1G5S054_9FIRM</name>
<dbReference type="InterPro" id="IPR016155">
    <property type="entry name" value="Mopterin_synth/thiamin_S_b"/>
</dbReference>
<dbReference type="EMBL" id="FMWL01000008">
    <property type="protein sequence ID" value="SCZ79636.1"/>
    <property type="molecule type" value="Genomic_DNA"/>
</dbReference>
<gene>
    <name evidence="2" type="ORF">SAMN03080599_01856</name>
</gene>
<accession>A0A1G5S054</accession>
<keyword evidence="3" id="KW-1185">Reference proteome</keyword>
<dbReference type="InterPro" id="IPR012675">
    <property type="entry name" value="Beta-grasp_dom_sf"/>
</dbReference>
<sequence length="76" mass="7951">MITVKIAGGVFKDADRQGNEVVAIEWGEGTIGEVLEALGLEEKQVGAVLVQGKPKKMNHVVADGDLIQILPILSGG</sequence>